<gene>
    <name evidence="17" type="ORF">MGAL_10B002123</name>
</gene>
<evidence type="ECO:0000313" key="17">
    <source>
        <dbReference type="EMBL" id="VDI68278.1"/>
    </source>
</evidence>
<evidence type="ECO:0000256" key="9">
    <source>
        <dbReference type="ARBA" id="ARBA00022833"/>
    </source>
</evidence>
<feature type="region of interest" description="Disordered" evidence="14">
    <location>
        <begin position="139"/>
        <end position="201"/>
    </location>
</feature>
<evidence type="ECO:0000256" key="13">
    <source>
        <dbReference type="PIRSR" id="PIRSR037125-1"/>
    </source>
</evidence>
<comment type="similarity">
    <text evidence="2 12">Belongs to the NOB1 family.</text>
</comment>
<feature type="compositionally biased region" description="Polar residues" evidence="14">
    <location>
        <begin position="139"/>
        <end position="155"/>
    </location>
</feature>
<dbReference type="InterPro" id="IPR039907">
    <property type="entry name" value="NOB1"/>
</dbReference>
<dbReference type="GO" id="GO:0004521">
    <property type="term" value="F:RNA endonuclease activity"/>
    <property type="evidence" value="ECO:0007669"/>
    <property type="project" value="UniProtKB-UniRule"/>
</dbReference>
<feature type="domain" description="Nin one binding (NOB1) Zn-ribbon-like" evidence="15">
    <location>
        <begin position="328"/>
        <end position="399"/>
    </location>
</feature>
<keyword evidence="7" id="KW-0863">Zinc-finger</keyword>
<feature type="region of interest" description="Disordered" evidence="14">
    <location>
        <begin position="252"/>
        <end position="277"/>
    </location>
</feature>
<evidence type="ECO:0000256" key="2">
    <source>
        <dbReference type="ARBA" id="ARBA00005858"/>
    </source>
</evidence>
<dbReference type="GO" id="GO:0030688">
    <property type="term" value="C:preribosome, small subunit precursor"/>
    <property type="evidence" value="ECO:0007669"/>
    <property type="project" value="TreeGrafter"/>
</dbReference>
<keyword evidence="6 12" id="KW-0479">Metal-binding</keyword>
<reference evidence="17" key="1">
    <citation type="submission" date="2018-11" db="EMBL/GenBank/DDBJ databases">
        <authorList>
            <person name="Alioto T."/>
            <person name="Alioto T."/>
        </authorList>
    </citation>
    <scope>NUCLEOTIDE SEQUENCE</scope>
</reference>
<comment type="function">
    <text evidence="11">May play a role in mRNA degradation. Endonuclease required for processing of 20S pre-rRNA precursor and biogenesis of 40S ribosomal subunits.</text>
</comment>
<evidence type="ECO:0000256" key="4">
    <source>
        <dbReference type="ARBA" id="ARBA00022553"/>
    </source>
</evidence>
<feature type="binding site" evidence="13">
    <location>
        <position position="356"/>
    </location>
    <ligand>
        <name>Zn(2+)</name>
        <dbReference type="ChEBI" id="CHEBI:29105"/>
    </ligand>
</feature>
<feature type="binding site" evidence="13">
    <location>
        <position position="338"/>
    </location>
    <ligand>
        <name>Zn(2+)</name>
        <dbReference type="ChEBI" id="CHEBI:29105"/>
    </ligand>
</feature>
<feature type="compositionally biased region" description="Basic and acidic residues" evidence="14">
    <location>
        <begin position="167"/>
        <end position="189"/>
    </location>
</feature>
<evidence type="ECO:0000256" key="1">
    <source>
        <dbReference type="ARBA" id="ARBA00004123"/>
    </source>
</evidence>
<feature type="compositionally biased region" description="Acidic residues" evidence="14">
    <location>
        <begin position="253"/>
        <end position="274"/>
    </location>
</feature>
<evidence type="ECO:0000256" key="6">
    <source>
        <dbReference type="ARBA" id="ARBA00022723"/>
    </source>
</evidence>
<dbReference type="AlphaFoldDB" id="A0A8B6GS43"/>
<dbReference type="FunFam" id="3.40.50.1010:FF:000018">
    <property type="entry name" value="RNA-binding protein NOB1"/>
    <property type="match status" value="1"/>
</dbReference>
<evidence type="ECO:0000259" key="16">
    <source>
        <dbReference type="Pfam" id="PF17146"/>
    </source>
</evidence>
<feature type="binding site" evidence="13">
    <location>
        <position position="341"/>
    </location>
    <ligand>
        <name>Zn(2+)</name>
        <dbReference type="ChEBI" id="CHEBI:29105"/>
    </ligand>
</feature>
<accession>A0A8B6GS43</accession>
<keyword evidence="18" id="KW-1185">Reference proteome</keyword>
<dbReference type="PIRSF" id="PIRSF037125">
    <property type="entry name" value="D-site_20S_pre-rRNA_nuclease"/>
    <property type="match status" value="1"/>
</dbReference>
<comment type="caution">
    <text evidence="17">The sequence shown here is derived from an EMBL/GenBank/DDBJ whole genome shotgun (WGS) entry which is preliminary data.</text>
</comment>
<evidence type="ECO:0000256" key="5">
    <source>
        <dbReference type="ARBA" id="ARBA00022722"/>
    </source>
</evidence>
<dbReference type="Proteomes" id="UP000596742">
    <property type="component" value="Unassembled WGS sequence"/>
</dbReference>
<dbReference type="GO" id="GO:0030490">
    <property type="term" value="P:maturation of SSU-rRNA"/>
    <property type="evidence" value="ECO:0007669"/>
    <property type="project" value="TreeGrafter"/>
</dbReference>
<feature type="domain" description="Ribonuclease PIN" evidence="16">
    <location>
        <begin position="9"/>
        <end position="95"/>
    </location>
</feature>
<evidence type="ECO:0000256" key="14">
    <source>
        <dbReference type="SAM" id="MobiDB-lite"/>
    </source>
</evidence>
<dbReference type="CDD" id="cd09876">
    <property type="entry name" value="PIN_Nob1-like"/>
    <property type="match status" value="1"/>
</dbReference>
<evidence type="ECO:0000256" key="3">
    <source>
        <dbReference type="ARBA" id="ARBA00018439"/>
    </source>
</evidence>
<dbReference type="Gene3D" id="6.20.210.10">
    <property type="entry name" value="Nin one binding (NOB1), Zn-ribbon-like"/>
    <property type="match status" value="1"/>
</dbReference>
<keyword evidence="10 12" id="KW-0539">Nucleus</keyword>
<evidence type="ECO:0000256" key="12">
    <source>
        <dbReference type="PIRNR" id="PIRNR037125"/>
    </source>
</evidence>
<dbReference type="GO" id="GO:0016787">
    <property type="term" value="F:hydrolase activity"/>
    <property type="evidence" value="ECO:0007669"/>
    <property type="project" value="UniProtKB-KW"/>
</dbReference>
<protein>
    <recommendedName>
        <fullName evidence="3 12">RNA-binding protein NOB1</fullName>
    </recommendedName>
</protein>
<evidence type="ECO:0000256" key="10">
    <source>
        <dbReference type="ARBA" id="ARBA00023242"/>
    </source>
</evidence>
<dbReference type="InterPro" id="IPR033411">
    <property type="entry name" value="Ribonuclease_PIN"/>
</dbReference>
<proteinExistence type="inferred from homology"/>
<name>A0A8B6GS43_MYTGA</name>
<keyword evidence="9 12" id="KW-0862">Zinc</keyword>
<evidence type="ECO:0000256" key="11">
    <source>
        <dbReference type="ARBA" id="ARBA00045628"/>
    </source>
</evidence>
<dbReference type="InterPro" id="IPR036283">
    <property type="entry name" value="NOB1_Zf-like_sf"/>
</dbReference>
<dbReference type="Pfam" id="PF17146">
    <property type="entry name" value="PIN_6"/>
    <property type="match status" value="1"/>
</dbReference>
<dbReference type="SUPFAM" id="SSF144206">
    <property type="entry name" value="NOB1 zinc finger-like"/>
    <property type="match status" value="1"/>
</dbReference>
<keyword evidence="8" id="KW-0378">Hydrolase</keyword>
<evidence type="ECO:0000256" key="7">
    <source>
        <dbReference type="ARBA" id="ARBA00022771"/>
    </source>
</evidence>
<keyword evidence="4" id="KW-0597">Phosphoprotein</keyword>
<evidence type="ECO:0000256" key="8">
    <source>
        <dbReference type="ARBA" id="ARBA00022801"/>
    </source>
</evidence>
<dbReference type="PANTHER" id="PTHR12814:SF2">
    <property type="entry name" value="RNA-BINDING PROTEIN NOB1"/>
    <property type="match status" value="1"/>
</dbReference>
<feature type="binding site" evidence="13">
    <location>
        <position position="353"/>
    </location>
    <ligand>
        <name>Zn(2+)</name>
        <dbReference type="ChEBI" id="CHEBI:29105"/>
    </ligand>
</feature>
<dbReference type="Gene3D" id="3.40.50.1010">
    <property type="entry name" value="5'-nuclease"/>
    <property type="match status" value="1"/>
</dbReference>
<dbReference type="EMBL" id="UYJE01008889">
    <property type="protein sequence ID" value="VDI68278.1"/>
    <property type="molecule type" value="Genomic_DNA"/>
</dbReference>
<comment type="subcellular location">
    <subcellularLocation>
        <location evidence="1 12">Nucleus</location>
    </subcellularLocation>
</comment>
<dbReference type="InterPro" id="IPR017117">
    <property type="entry name" value="Nob1_euk"/>
</dbReference>
<evidence type="ECO:0000313" key="18">
    <source>
        <dbReference type="Proteomes" id="UP000596742"/>
    </source>
</evidence>
<dbReference type="PANTHER" id="PTHR12814">
    <property type="entry name" value="RNA-BINDING PROTEIN NOB1"/>
    <property type="match status" value="1"/>
</dbReference>
<dbReference type="Pfam" id="PF08772">
    <property type="entry name" value="Zn_ribbon_NOB1"/>
    <property type="match status" value="1"/>
</dbReference>
<dbReference type="InterPro" id="IPR014881">
    <property type="entry name" value="NOB1_Zn-bd"/>
</dbReference>
<dbReference type="GO" id="GO:0008270">
    <property type="term" value="F:zinc ion binding"/>
    <property type="evidence" value="ECO:0007669"/>
    <property type="project" value="UniProtKB-KW"/>
</dbReference>
<feature type="region of interest" description="Disordered" evidence="14">
    <location>
        <begin position="451"/>
        <end position="478"/>
    </location>
</feature>
<keyword evidence="5" id="KW-0540">Nuclease</keyword>
<evidence type="ECO:0000259" key="15">
    <source>
        <dbReference type="Pfam" id="PF08772"/>
    </source>
</evidence>
<sequence length="478" mass="53828">MSQKSVKHVIADAGAFIRNAPLQSIGEHIYTIPEVVKEIRDKATLQRLQVLPYKLEYRTPSQESLQIVSNFSKKTGDYKSLSAVDIKVLALTYQLEKEHVGSEHIKTVPERKIEWNATTKMLEKPTDIAGFYLSKTKSASNSRTTSVSEKSTQSCLPKESLEQESCETVKRNNESDLQKENKESDHNKLNQENSESDLKENVTVQIKDAKDIDNSDLSENTNVNENLDHEQLTEEVQAFPSEGEVIQGNMLEGDSEEEDDLSDEEESDDDDDDGWITPRNIQEVKQKMGEVPSEEADVTVGCLTMDFAIQNVLIQMGLNVISVDGLLIKRAKSYVLRCSACMKVTTNVMKEFCPFCGNNALRKVSMIVEEDGSIRYFLSRRKPANTRGLKYALPLPKGGKHSQNPILCADQPFPQQRTTKKSKQKLDVFDPDYVAGYSPFSVTDITSRASQLGIRNGRTGQFNKRNPNEGRKNYGRRK</sequence>
<dbReference type="GO" id="GO:0005634">
    <property type="term" value="C:nucleus"/>
    <property type="evidence" value="ECO:0007669"/>
    <property type="project" value="UniProtKB-SubCell"/>
</dbReference>
<dbReference type="OrthoDB" id="446759at2759"/>
<organism evidence="17 18">
    <name type="scientific">Mytilus galloprovincialis</name>
    <name type="common">Mediterranean mussel</name>
    <dbReference type="NCBI Taxonomy" id="29158"/>
    <lineage>
        <taxon>Eukaryota</taxon>
        <taxon>Metazoa</taxon>
        <taxon>Spiralia</taxon>
        <taxon>Lophotrochozoa</taxon>
        <taxon>Mollusca</taxon>
        <taxon>Bivalvia</taxon>
        <taxon>Autobranchia</taxon>
        <taxon>Pteriomorphia</taxon>
        <taxon>Mytilida</taxon>
        <taxon>Mytiloidea</taxon>
        <taxon>Mytilidae</taxon>
        <taxon>Mytilinae</taxon>
        <taxon>Mytilus</taxon>
    </lineage>
</organism>